<proteinExistence type="predicted"/>
<dbReference type="EMBL" id="BMAU01021300">
    <property type="protein sequence ID" value="GFY10631.1"/>
    <property type="molecule type" value="Genomic_DNA"/>
</dbReference>
<keyword evidence="3" id="KW-1185">Reference proteome</keyword>
<evidence type="ECO:0000313" key="2">
    <source>
        <dbReference type="EMBL" id="GFY10631.1"/>
    </source>
</evidence>
<evidence type="ECO:0000313" key="3">
    <source>
        <dbReference type="Proteomes" id="UP000887159"/>
    </source>
</evidence>
<evidence type="ECO:0000256" key="1">
    <source>
        <dbReference type="SAM" id="MobiDB-lite"/>
    </source>
</evidence>
<gene>
    <name evidence="2" type="ORF">TNCV_2194521</name>
</gene>
<comment type="caution">
    <text evidence="2">The sequence shown here is derived from an EMBL/GenBank/DDBJ whole genome shotgun (WGS) entry which is preliminary data.</text>
</comment>
<sequence>MPRKHKSNLSQSSNKARAMKVARLNKMFQQAKLRRLEQEEREAVHRAAETPEQSQARCQQNAEYLASHSQAQCQQNAEYMASQQASETRTVPSSATYMASQRYTETV</sequence>
<reference evidence="2" key="1">
    <citation type="submission" date="2020-08" db="EMBL/GenBank/DDBJ databases">
        <title>Multicomponent nature underlies the extraordinary mechanical properties of spider dragline silk.</title>
        <authorList>
            <person name="Kono N."/>
            <person name="Nakamura H."/>
            <person name="Mori M."/>
            <person name="Yoshida Y."/>
            <person name="Ohtoshi R."/>
            <person name="Malay A.D."/>
            <person name="Moran D.A.P."/>
            <person name="Tomita M."/>
            <person name="Numata K."/>
            <person name="Arakawa K."/>
        </authorList>
    </citation>
    <scope>NUCLEOTIDE SEQUENCE</scope>
</reference>
<protein>
    <submittedName>
        <fullName evidence="2">Uncharacterized protein</fullName>
    </submittedName>
</protein>
<organism evidence="2 3">
    <name type="scientific">Trichonephila clavipes</name>
    <name type="common">Golden silk orbweaver</name>
    <name type="synonym">Nephila clavipes</name>
    <dbReference type="NCBI Taxonomy" id="2585209"/>
    <lineage>
        <taxon>Eukaryota</taxon>
        <taxon>Metazoa</taxon>
        <taxon>Ecdysozoa</taxon>
        <taxon>Arthropoda</taxon>
        <taxon>Chelicerata</taxon>
        <taxon>Arachnida</taxon>
        <taxon>Araneae</taxon>
        <taxon>Araneomorphae</taxon>
        <taxon>Entelegynae</taxon>
        <taxon>Araneoidea</taxon>
        <taxon>Nephilidae</taxon>
        <taxon>Trichonephila</taxon>
    </lineage>
</organism>
<dbReference type="Proteomes" id="UP000887159">
    <property type="component" value="Unassembled WGS sequence"/>
</dbReference>
<feature type="region of interest" description="Disordered" evidence="1">
    <location>
        <begin position="77"/>
        <end position="107"/>
    </location>
</feature>
<accession>A0A8X6SCH6</accession>
<dbReference type="AlphaFoldDB" id="A0A8X6SCH6"/>
<name>A0A8X6SCH6_TRICX</name>